<keyword evidence="1" id="KW-1133">Transmembrane helix</keyword>
<name>A0A9J6CLR0_POLVA</name>
<dbReference type="InterPro" id="IPR002656">
    <property type="entry name" value="Acyl_transf_3_dom"/>
</dbReference>
<proteinExistence type="predicted"/>
<dbReference type="AlphaFoldDB" id="A0A9J6CLR0"/>
<dbReference type="InterPro" id="IPR052728">
    <property type="entry name" value="O2_lipid_transport_reg"/>
</dbReference>
<dbReference type="GO" id="GO:0016747">
    <property type="term" value="F:acyltransferase activity, transferring groups other than amino-acyl groups"/>
    <property type="evidence" value="ECO:0007669"/>
    <property type="project" value="InterPro"/>
</dbReference>
<feature type="transmembrane region" description="Helical" evidence="1">
    <location>
        <begin position="378"/>
        <end position="398"/>
    </location>
</feature>
<comment type="caution">
    <text evidence="3">The sequence shown here is derived from an EMBL/GenBank/DDBJ whole genome shotgun (WGS) entry which is preliminary data.</text>
</comment>
<dbReference type="InterPro" id="IPR006621">
    <property type="entry name" value="Nose-resist-to-fluoxetine_N"/>
</dbReference>
<evidence type="ECO:0000313" key="3">
    <source>
        <dbReference type="EMBL" id="KAG5682579.1"/>
    </source>
</evidence>
<evidence type="ECO:0000256" key="1">
    <source>
        <dbReference type="SAM" id="Phobius"/>
    </source>
</evidence>
<feature type="transmembrane region" description="Helical" evidence="1">
    <location>
        <begin position="483"/>
        <end position="509"/>
    </location>
</feature>
<accession>A0A9J6CLR0</accession>
<dbReference type="PANTHER" id="PTHR11161">
    <property type="entry name" value="O-ACYLTRANSFERASE"/>
    <property type="match status" value="1"/>
</dbReference>
<dbReference type="PANTHER" id="PTHR11161:SF0">
    <property type="entry name" value="O-ACYLTRANSFERASE LIKE PROTEIN"/>
    <property type="match status" value="1"/>
</dbReference>
<gene>
    <name evidence="3" type="ORF">PVAND_011924</name>
</gene>
<dbReference type="SMART" id="SM00703">
    <property type="entry name" value="NRF"/>
    <property type="match status" value="1"/>
</dbReference>
<feature type="transmembrane region" description="Helical" evidence="1">
    <location>
        <begin position="289"/>
        <end position="312"/>
    </location>
</feature>
<dbReference type="Proteomes" id="UP001107558">
    <property type="component" value="Chromosome 1"/>
</dbReference>
<evidence type="ECO:0000259" key="2">
    <source>
        <dbReference type="SMART" id="SM00703"/>
    </source>
</evidence>
<organism evidence="3 4">
    <name type="scientific">Polypedilum vanderplanki</name>
    <name type="common">Sleeping chironomid midge</name>
    <dbReference type="NCBI Taxonomy" id="319348"/>
    <lineage>
        <taxon>Eukaryota</taxon>
        <taxon>Metazoa</taxon>
        <taxon>Ecdysozoa</taxon>
        <taxon>Arthropoda</taxon>
        <taxon>Hexapoda</taxon>
        <taxon>Insecta</taxon>
        <taxon>Pterygota</taxon>
        <taxon>Neoptera</taxon>
        <taxon>Endopterygota</taxon>
        <taxon>Diptera</taxon>
        <taxon>Nematocera</taxon>
        <taxon>Chironomoidea</taxon>
        <taxon>Chironomidae</taxon>
        <taxon>Chironominae</taxon>
        <taxon>Polypedilum</taxon>
        <taxon>Polypedilum</taxon>
    </lineage>
</organism>
<dbReference type="EMBL" id="JADBJN010000001">
    <property type="protein sequence ID" value="KAG5682579.1"/>
    <property type="molecule type" value="Genomic_DNA"/>
</dbReference>
<dbReference type="OrthoDB" id="6585993at2759"/>
<keyword evidence="1" id="KW-0812">Transmembrane</keyword>
<feature type="transmembrane region" description="Helical" evidence="1">
    <location>
        <begin position="447"/>
        <end position="463"/>
    </location>
</feature>
<sequence>MSCETNLEYFQNALDSKENWALKMLSSWPKFTSFPVPENLIQFGPFSECQNFHHKISLNSSQMLHGQYCLTSYSSMLWHDFDETSIEYINDTIIEENTIIFKNGICLPASCTSQQIFDFVKSFLRETNFIVLNMFCQKKEEISFQLIDFAVLFIISVLIILTLSGTFLNHKVENTNCNKFLQSFSLFSNFKNLISNDNKNTSIDCLNGLKVISSLWIIIGHRMNMMIEYPNQMKLFMSFEEKIILRIAEMYTSIVDTFFVVSGILVSIKCMKLFKNQKFNYLNFCFSRFSRFVPPLTIIFLFFMSTLPKLIINGPQMSEFEEELEDCRESWIKSLFLLGNFSENLCLRHTWYATVDFQLFIISPAIIYGLFKFGQNFVKMIVVIILLGQINIFILKFSSNVEDEQEEDLFYDNTRYRFMPWFIGIMTGYIMQNVETNSNLLRKKFRALSWVLSCASLIVLEFIRSNQNLSLVIKALYAASHRVIYSCAIAWIIYACHNLKSGSFVRIFLSHRYWRPLSKMCLSIYLGKLSENFI</sequence>
<evidence type="ECO:0000313" key="4">
    <source>
        <dbReference type="Proteomes" id="UP001107558"/>
    </source>
</evidence>
<dbReference type="Pfam" id="PF01757">
    <property type="entry name" value="Acyl_transf_3"/>
    <property type="match status" value="1"/>
</dbReference>
<keyword evidence="1" id="KW-0472">Membrane</keyword>
<dbReference type="Pfam" id="PF20146">
    <property type="entry name" value="NRF"/>
    <property type="match status" value="1"/>
</dbReference>
<reference evidence="3" key="1">
    <citation type="submission" date="2021-03" db="EMBL/GenBank/DDBJ databases">
        <title>Chromosome level genome of the anhydrobiotic midge Polypedilum vanderplanki.</title>
        <authorList>
            <person name="Yoshida Y."/>
            <person name="Kikawada T."/>
            <person name="Gusev O."/>
        </authorList>
    </citation>
    <scope>NUCLEOTIDE SEQUENCE</scope>
    <source>
        <strain evidence="3">NIAS01</strain>
        <tissue evidence="3">Whole body or cell culture</tissue>
    </source>
</reference>
<feature type="transmembrane region" description="Helical" evidence="1">
    <location>
        <begin position="146"/>
        <end position="168"/>
    </location>
</feature>
<keyword evidence="4" id="KW-1185">Reference proteome</keyword>
<feature type="domain" description="Nose resistant-to-fluoxetine protein N-terminal" evidence="2">
    <location>
        <begin position="2"/>
        <end position="138"/>
    </location>
</feature>
<feature type="transmembrane region" description="Helical" evidence="1">
    <location>
        <begin position="418"/>
        <end position="435"/>
    </location>
</feature>
<feature type="transmembrane region" description="Helical" evidence="1">
    <location>
        <begin position="243"/>
        <end position="268"/>
    </location>
</feature>
<feature type="transmembrane region" description="Helical" evidence="1">
    <location>
        <begin position="351"/>
        <end position="371"/>
    </location>
</feature>
<protein>
    <recommendedName>
        <fullName evidence="2">Nose resistant-to-fluoxetine protein N-terminal domain-containing protein</fullName>
    </recommendedName>
</protein>